<evidence type="ECO:0000259" key="10">
    <source>
        <dbReference type="PROSITE" id="PS51371"/>
    </source>
</evidence>
<dbReference type="Pfam" id="PF00571">
    <property type="entry name" value="CBS"/>
    <property type="match status" value="2"/>
</dbReference>
<sequence>MIELQNIKKSYGKKQILKGVDLTINDGEFIVFIGPSGCGKTTLLKMINKLIQPSSGTILIDGKNIADTDTISLRRSIGYVIQNIGLFPHMSIYENITLVPSLMHEKREDEAVYQRALELIEMMGLDESYLEKYPDQLSGGQQQRIGFARALANDPNIILMDEPFSALDPITRSQLQDQVVELQKKVKKTILFVTHDMDEALKIADRICIFQDGEVAQFDTPEAILKRPASDYVRSFVGEDKLWQNPNFIHAADVMIAKAATIHPSETLFRAIEKMRRNRVDSLIVVDENRRYLGILFMEELLQKSKRQLSIIDLMQKDIRTSYPDEGVSDILEYMITEKVRCIPVVDEQQQVVGALTRATLFAKIGLQYVDNADEDEEEIATSGGEF</sequence>
<evidence type="ECO:0000313" key="12">
    <source>
        <dbReference type="Proteomes" id="UP000306912"/>
    </source>
</evidence>
<dbReference type="AlphaFoldDB" id="A0A5R8QAG6"/>
<dbReference type="PANTHER" id="PTHR43117">
    <property type="entry name" value="OSMOPROTECTANT IMPORT ATP-BINDING PROTEIN OSMV"/>
    <property type="match status" value="1"/>
</dbReference>
<evidence type="ECO:0000256" key="6">
    <source>
        <dbReference type="ARBA" id="ARBA00023122"/>
    </source>
</evidence>
<dbReference type="InterPro" id="IPR017871">
    <property type="entry name" value="ABC_transporter-like_CS"/>
</dbReference>
<keyword evidence="8" id="KW-1003">Cell membrane</keyword>
<accession>A0A5R8QAG6</accession>
<evidence type="ECO:0000313" key="11">
    <source>
        <dbReference type="EMBL" id="TLG72914.1"/>
    </source>
</evidence>
<dbReference type="InParanoid" id="A0A5R8QAG6"/>
<dbReference type="SMART" id="SM00382">
    <property type="entry name" value="AAA"/>
    <property type="match status" value="1"/>
</dbReference>
<comment type="subcellular location">
    <subcellularLocation>
        <location evidence="8">Cell inner membrane</location>
        <topology evidence="8">Peripheral membrane protein</topology>
    </subcellularLocation>
</comment>
<dbReference type="GO" id="GO:0016887">
    <property type="term" value="F:ATP hydrolysis activity"/>
    <property type="evidence" value="ECO:0007669"/>
    <property type="project" value="UniProtKB-UniRule"/>
</dbReference>
<dbReference type="GO" id="GO:0006865">
    <property type="term" value="P:amino acid transport"/>
    <property type="evidence" value="ECO:0007669"/>
    <property type="project" value="UniProtKB-UniRule"/>
</dbReference>
<evidence type="ECO:0000256" key="8">
    <source>
        <dbReference type="RuleBase" id="RU369116"/>
    </source>
</evidence>
<dbReference type="RefSeq" id="WP_138191140.1">
    <property type="nucleotide sequence ID" value="NZ_VBWP01000006.1"/>
</dbReference>
<organism evidence="11 12">
    <name type="scientific">Culicoidibacter larvae</name>
    <dbReference type="NCBI Taxonomy" id="2579976"/>
    <lineage>
        <taxon>Bacteria</taxon>
        <taxon>Bacillati</taxon>
        <taxon>Bacillota</taxon>
        <taxon>Culicoidibacteria</taxon>
        <taxon>Culicoidibacterales</taxon>
        <taxon>Culicoidibacteraceae</taxon>
        <taxon>Culicoidibacter</taxon>
    </lineage>
</organism>
<dbReference type="InterPro" id="IPR005892">
    <property type="entry name" value="Gly-betaine_transp_ATP-bd"/>
</dbReference>
<keyword evidence="2 8" id="KW-0813">Transport</keyword>
<dbReference type="InterPro" id="IPR000644">
    <property type="entry name" value="CBS_dom"/>
</dbReference>
<protein>
    <recommendedName>
        <fullName evidence="8">Quaternary amine transport ATP-binding protein</fullName>
        <ecNumber evidence="8">7.6.2.9</ecNumber>
    </recommendedName>
</protein>
<dbReference type="PROSITE" id="PS50893">
    <property type="entry name" value="ABC_TRANSPORTER_2"/>
    <property type="match status" value="1"/>
</dbReference>
<name>A0A5R8QAG6_9FIRM</name>
<dbReference type="PROSITE" id="PS00211">
    <property type="entry name" value="ABC_TRANSPORTER_1"/>
    <property type="match status" value="1"/>
</dbReference>
<dbReference type="GO" id="GO:0005886">
    <property type="term" value="C:plasma membrane"/>
    <property type="evidence" value="ECO:0007669"/>
    <property type="project" value="UniProtKB-SubCell"/>
</dbReference>
<dbReference type="InterPro" id="IPR027417">
    <property type="entry name" value="P-loop_NTPase"/>
</dbReference>
<evidence type="ECO:0000256" key="2">
    <source>
        <dbReference type="ARBA" id="ARBA00022448"/>
    </source>
</evidence>
<evidence type="ECO:0000256" key="3">
    <source>
        <dbReference type="ARBA" id="ARBA00022737"/>
    </source>
</evidence>
<feature type="domain" description="CBS" evidence="10">
    <location>
        <begin position="315"/>
        <end position="375"/>
    </location>
</feature>
<evidence type="ECO:0000256" key="7">
    <source>
        <dbReference type="PROSITE-ProRule" id="PRU00703"/>
    </source>
</evidence>
<dbReference type="InterPro" id="IPR003439">
    <property type="entry name" value="ABC_transporter-like_ATP-bd"/>
</dbReference>
<dbReference type="GO" id="GO:0005524">
    <property type="term" value="F:ATP binding"/>
    <property type="evidence" value="ECO:0007669"/>
    <property type="project" value="UniProtKB-UniRule"/>
</dbReference>
<dbReference type="GO" id="GO:0031460">
    <property type="term" value="P:glycine betaine transport"/>
    <property type="evidence" value="ECO:0007669"/>
    <property type="project" value="InterPro"/>
</dbReference>
<dbReference type="Gene3D" id="3.40.50.300">
    <property type="entry name" value="P-loop containing nucleotide triphosphate hydrolases"/>
    <property type="match status" value="1"/>
</dbReference>
<keyword evidence="5 8" id="KW-0067">ATP-binding</keyword>
<evidence type="ECO:0000259" key="9">
    <source>
        <dbReference type="PROSITE" id="PS50893"/>
    </source>
</evidence>
<keyword evidence="4 8" id="KW-0547">Nucleotide-binding</keyword>
<dbReference type="GO" id="GO:0015418">
    <property type="term" value="F:ABC-type quaternary ammonium compound transporting activity"/>
    <property type="evidence" value="ECO:0007669"/>
    <property type="project" value="UniProtKB-EC"/>
</dbReference>
<comment type="caution">
    <text evidence="11">The sequence shown here is derived from an EMBL/GenBank/DDBJ whole genome shotgun (WGS) entry which is preliminary data.</text>
</comment>
<dbReference type="FunCoup" id="A0A5R8QAG6">
    <property type="interactions" value="278"/>
</dbReference>
<dbReference type="EMBL" id="VBWP01000006">
    <property type="protein sequence ID" value="TLG72914.1"/>
    <property type="molecule type" value="Genomic_DNA"/>
</dbReference>
<comment type="similarity">
    <text evidence="1 8">Belongs to the ABC transporter superfamily.</text>
</comment>
<evidence type="ECO:0000256" key="5">
    <source>
        <dbReference type="ARBA" id="ARBA00022840"/>
    </source>
</evidence>
<dbReference type="NCBIfam" id="TIGR01186">
    <property type="entry name" value="proV"/>
    <property type="match status" value="1"/>
</dbReference>
<evidence type="ECO:0000256" key="4">
    <source>
        <dbReference type="ARBA" id="ARBA00022741"/>
    </source>
</evidence>
<feature type="domain" description="CBS" evidence="10">
    <location>
        <begin position="255"/>
        <end position="311"/>
    </location>
</feature>
<dbReference type="InterPro" id="IPR046342">
    <property type="entry name" value="CBS_dom_sf"/>
</dbReference>
<comment type="subunit">
    <text evidence="8">The complex is probably composed of two ATP-binding proteins, two transmembrane proteins and a solute-binding protein.</text>
</comment>
<dbReference type="OrthoDB" id="9802264at2"/>
<keyword evidence="8" id="KW-0997">Cell inner membrane</keyword>
<keyword evidence="12" id="KW-1185">Reference proteome</keyword>
<feature type="domain" description="ABC transporter" evidence="9">
    <location>
        <begin position="2"/>
        <end position="237"/>
    </location>
</feature>
<comment type="catalytic activity">
    <reaction evidence="8">
        <text>a quaternary ammonium(out) + ATP + H2O = a quaternary ammonium(in) + ADP + phosphate + H(+)</text>
        <dbReference type="Rhea" id="RHEA:11036"/>
        <dbReference type="ChEBI" id="CHEBI:15377"/>
        <dbReference type="ChEBI" id="CHEBI:15378"/>
        <dbReference type="ChEBI" id="CHEBI:30616"/>
        <dbReference type="ChEBI" id="CHEBI:35267"/>
        <dbReference type="ChEBI" id="CHEBI:43474"/>
        <dbReference type="ChEBI" id="CHEBI:456216"/>
    </reaction>
</comment>
<keyword evidence="3" id="KW-0677">Repeat</keyword>
<dbReference type="InterPro" id="IPR003593">
    <property type="entry name" value="AAA+_ATPase"/>
</dbReference>
<dbReference type="PROSITE" id="PS51371">
    <property type="entry name" value="CBS"/>
    <property type="match status" value="2"/>
</dbReference>
<dbReference type="Proteomes" id="UP000306912">
    <property type="component" value="Unassembled WGS sequence"/>
</dbReference>
<gene>
    <name evidence="11" type="ORF">FEZ08_07660</name>
</gene>
<dbReference type="Pfam" id="PF00005">
    <property type="entry name" value="ABC_tran"/>
    <property type="match status" value="1"/>
</dbReference>
<dbReference type="FunFam" id="3.40.50.300:FF:000425">
    <property type="entry name" value="Probable ABC transporter, ATP-binding subunit"/>
    <property type="match status" value="1"/>
</dbReference>
<evidence type="ECO:0000256" key="1">
    <source>
        <dbReference type="ARBA" id="ARBA00005417"/>
    </source>
</evidence>
<keyword evidence="8" id="KW-0472">Membrane</keyword>
<dbReference type="SUPFAM" id="SSF52540">
    <property type="entry name" value="P-loop containing nucleoside triphosphate hydrolases"/>
    <property type="match status" value="1"/>
</dbReference>
<dbReference type="SMART" id="SM00116">
    <property type="entry name" value="CBS"/>
    <property type="match status" value="2"/>
</dbReference>
<dbReference type="Gene3D" id="3.10.580.10">
    <property type="entry name" value="CBS-domain"/>
    <property type="match status" value="1"/>
</dbReference>
<reference evidence="11 12" key="1">
    <citation type="submission" date="2019-05" db="EMBL/GenBank/DDBJ databases">
        <title>Culicoidintestinum kansasii gen. nov., sp. nov. from the gastrointestinal tract of the biting midge, Culicoides sonorensis.</title>
        <authorList>
            <person name="Neupane S."/>
            <person name="Ghosh A."/>
            <person name="Gunther S."/>
            <person name="Martin K."/>
            <person name="Zurek L."/>
        </authorList>
    </citation>
    <scope>NUCLEOTIDE SEQUENCE [LARGE SCALE GENOMIC DNA]</scope>
    <source>
        <strain evidence="11 12">CS-1</strain>
    </source>
</reference>
<dbReference type="SUPFAM" id="SSF54631">
    <property type="entry name" value="CBS-domain pair"/>
    <property type="match status" value="1"/>
</dbReference>
<proteinExistence type="inferred from homology"/>
<keyword evidence="6 7" id="KW-0129">CBS domain</keyword>
<dbReference type="PANTHER" id="PTHR43117:SF4">
    <property type="entry name" value="OSMOPROTECTANT IMPORT ATP-BINDING PROTEIN OSMV"/>
    <property type="match status" value="1"/>
</dbReference>
<dbReference type="EC" id="7.6.2.9" evidence="8"/>